<organism evidence="1">
    <name type="scientific">Rhizophagus irregularis (strain DAOM 181602 / DAOM 197198 / MUCL 43194)</name>
    <name type="common">Arbuscular mycorrhizal fungus</name>
    <name type="synonym">Glomus intraradices</name>
    <dbReference type="NCBI Taxonomy" id="747089"/>
    <lineage>
        <taxon>Eukaryota</taxon>
        <taxon>Fungi</taxon>
        <taxon>Fungi incertae sedis</taxon>
        <taxon>Mucoromycota</taxon>
        <taxon>Glomeromycotina</taxon>
        <taxon>Glomeromycetes</taxon>
        <taxon>Glomerales</taxon>
        <taxon>Glomeraceae</taxon>
        <taxon>Rhizophagus</taxon>
    </lineage>
</organism>
<reference evidence="1" key="1">
    <citation type="submission" date="2013-07" db="EMBL/GenBank/DDBJ databases">
        <title>The genome of an arbuscular mycorrhizal fungus provides insights into the evolution of the oldest plant symbiosis.</title>
        <authorList>
            <consortium name="DOE Joint Genome Institute"/>
            <person name="Tisserant E."/>
            <person name="Malbreil M."/>
            <person name="Kuo A."/>
            <person name="Kohler A."/>
            <person name="Symeonidi A."/>
            <person name="Balestrini R."/>
            <person name="Charron P."/>
            <person name="Duensing N."/>
            <person name="Frei-dit-Frey N."/>
            <person name="Gianinazzi-Pearson V."/>
            <person name="Gilbert B."/>
            <person name="Handa Y."/>
            <person name="Hijri M."/>
            <person name="Kaul R."/>
            <person name="Kawaguchi M."/>
            <person name="Krajinski F."/>
            <person name="Lammers P."/>
            <person name="Lapierre D."/>
            <person name="Masclaux F.G."/>
            <person name="Murat C."/>
            <person name="Morin E."/>
            <person name="Ndikumana S."/>
            <person name="Pagni M."/>
            <person name="Petitpierre D."/>
            <person name="Requena N."/>
            <person name="Rosikiewicz P."/>
            <person name="Riley R."/>
            <person name="Saito K."/>
            <person name="San Clemente H."/>
            <person name="Shapiro H."/>
            <person name="van Tuinen D."/>
            <person name="Becard G."/>
            <person name="Bonfante P."/>
            <person name="Paszkowski U."/>
            <person name="Shachar-Hill Y."/>
            <person name="Young J.P."/>
            <person name="Sanders I.R."/>
            <person name="Henrissat B."/>
            <person name="Rensing S.A."/>
            <person name="Grigoriev I.V."/>
            <person name="Corradi N."/>
            <person name="Roux C."/>
            <person name="Martin F."/>
        </authorList>
    </citation>
    <scope>NUCLEOTIDE SEQUENCE</scope>
    <source>
        <strain evidence="1">DAOM 197198</strain>
    </source>
</reference>
<gene>
    <name evidence="1" type="ORF">GLOINDRAFT_26592</name>
</gene>
<accession>U9U2V5</accession>
<sequence length="70" mass="8407">MDNNNEFILSLTITKFKINLKRFNYVKFDNRFKSISDIITINSNFIHKAFANYEQYLSKPKGKRCKFSDF</sequence>
<name>U9U2V5_RHIID</name>
<protein>
    <submittedName>
        <fullName evidence="1">Uncharacterized protein</fullName>
    </submittedName>
</protein>
<evidence type="ECO:0000313" key="1">
    <source>
        <dbReference type="EMBL" id="ESA12928.1"/>
    </source>
</evidence>
<proteinExistence type="predicted"/>
<dbReference type="AlphaFoldDB" id="U9U2V5"/>
<dbReference type="HOGENOM" id="CLU_2759092_0_0_1"/>
<dbReference type="EMBL" id="KI284411">
    <property type="protein sequence ID" value="ESA12928.1"/>
    <property type="molecule type" value="Genomic_DNA"/>
</dbReference>